<evidence type="ECO:0000256" key="5">
    <source>
        <dbReference type="ARBA" id="ARBA00023136"/>
    </source>
</evidence>
<dbReference type="GO" id="GO:0005802">
    <property type="term" value="C:trans-Golgi network"/>
    <property type="evidence" value="ECO:0007669"/>
    <property type="project" value="TreeGrafter"/>
</dbReference>
<dbReference type="GO" id="GO:0000139">
    <property type="term" value="C:Golgi membrane"/>
    <property type="evidence" value="ECO:0007669"/>
    <property type="project" value="UniProtKB-SubCell"/>
</dbReference>
<dbReference type="InterPro" id="IPR045231">
    <property type="entry name" value="Yip1/4-like"/>
</dbReference>
<feature type="domain" description="Yip1" evidence="8">
    <location>
        <begin position="159"/>
        <end position="302"/>
    </location>
</feature>
<dbReference type="OMA" id="LWCTISS"/>
<dbReference type="GO" id="GO:0048280">
    <property type="term" value="P:vesicle fusion with Golgi apparatus"/>
    <property type="evidence" value="ECO:0007669"/>
    <property type="project" value="TreeGrafter"/>
</dbReference>
<proteinExistence type="inferred from homology"/>
<dbReference type="RefSeq" id="XP_004347593.1">
    <property type="nucleotide sequence ID" value="XM_004347543.2"/>
</dbReference>
<dbReference type="PANTHER" id="PTHR21236:SF2">
    <property type="entry name" value="PROTEIN YIPF"/>
    <property type="match status" value="1"/>
</dbReference>
<evidence type="ECO:0000256" key="1">
    <source>
        <dbReference type="ARBA" id="ARBA00004141"/>
    </source>
</evidence>
<name>A0A0D2WS29_CAPO3</name>
<sequence>MAASLQFITPGQQQQQSDFGLPPYAQQSSSSSSSSAYAGVNMGQSTHDPSSNAFAYGGNSNSNSNNGFLLPTQQQNQMAFMSGAGYGGDFSAPSGTMSSMGSMGSMGGGFGAGGFGANGGGGSMMAAGGGSTSLEDEPPLLEELGINFGQITDKTRLALNPFKPADQHVMDDTDLAGPLIFCLLFGSFLLMSGKVHFGSIYGVGVVGCLGVYGILNLMSESGISLARTVSVLGYCLLPMVILSSISILLSLQGYVGLVLACLSIAWCSFSASHIFVSVLSLRDQLLLVVYPCLLLYGIFALMTVF</sequence>
<keyword evidence="5 6" id="KW-0472">Membrane</keyword>
<protein>
    <recommendedName>
        <fullName evidence="6">Protein YIPF</fullName>
    </recommendedName>
</protein>
<gene>
    <name evidence="9" type="ORF">CAOG_004842</name>
</gene>
<evidence type="ECO:0000256" key="2">
    <source>
        <dbReference type="ARBA" id="ARBA00010596"/>
    </source>
</evidence>
<feature type="transmembrane region" description="Helical" evidence="6">
    <location>
        <begin position="231"/>
        <end position="251"/>
    </location>
</feature>
<evidence type="ECO:0000256" key="3">
    <source>
        <dbReference type="ARBA" id="ARBA00022692"/>
    </source>
</evidence>
<feature type="compositionally biased region" description="Polar residues" evidence="7">
    <location>
        <begin position="1"/>
        <end position="18"/>
    </location>
</feature>
<dbReference type="PANTHER" id="PTHR21236">
    <property type="entry name" value="GOLGI MEMBRANE PROTEIN YIP1"/>
    <property type="match status" value="1"/>
</dbReference>
<feature type="transmembrane region" description="Helical" evidence="6">
    <location>
        <begin position="199"/>
        <end position="219"/>
    </location>
</feature>
<keyword evidence="10" id="KW-1185">Reference proteome</keyword>
<evidence type="ECO:0000259" key="8">
    <source>
        <dbReference type="Pfam" id="PF04893"/>
    </source>
</evidence>
<dbReference type="AlphaFoldDB" id="A0A0D2WS29"/>
<dbReference type="Pfam" id="PF04893">
    <property type="entry name" value="Yip1"/>
    <property type="match status" value="1"/>
</dbReference>
<dbReference type="eggNOG" id="KOG3103">
    <property type="taxonomic scope" value="Eukaryota"/>
</dbReference>
<evidence type="ECO:0000256" key="6">
    <source>
        <dbReference type="RuleBase" id="RU361264"/>
    </source>
</evidence>
<dbReference type="Proteomes" id="UP000008743">
    <property type="component" value="Unassembled WGS sequence"/>
</dbReference>
<feature type="transmembrane region" description="Helical" evidence="6">
    <location>
        <begin position="257"/>
        <end position="278"/>
    </location>
</feature>
<dbReference type="FunCoup" id="A0A0D2WS29">
    <property type="interactions" value="626"/>
</dbReference>
<accession>A0A0D2WS29</accession>
<feature type="region of interest" description="Disordered" evidence="7">
    <location>
        <begin position="1"/>
        <end position="58"/>
    </location>
</feature>
<comment type="caution">
    <text evidence="6">Lacks conserved residue(s) required for the propagation of feature annotation.</text>
</comment>
<dbReference type="OrthoDB" id="440385at2759"/>
<dbReference type="GO" id="GO:0006888">
    <property type="term" value="P:endoplasmic reticulum to Golgi vesicle-mediated transport"/>
    <property type="evidence" value="ECO:0007669"/>
    <property type="project" value="InterPro"/>
</dbReference>
<dbReference type="InterPro" id="IPR006977">
    <property type="entry name" value="Yip1_dom"/>
</dbReference>
<reference evidence="10" key="1">
    <citation type="submission" date="2011-02" db="EMBL/GenBank/DDBJ databases">
        <title>The Genome Sequence of Capsaspora owczarzaki ATCC 30864.</title>
        <authorList>
            <person name="Russ C."/>
            <person name="Cuomo C."/>
            <person name="Burger G."/>
            <person name="Gray M.W."/>
            <person name="Holland P.W.H."/>
            <person name="King N."/>
            <person name="Lang F.B.F."/>
            <person name="Roger A.J."/>
            <person name="Ruiz-Trillo I."/>
            <person name="Young S.K."/>
            <person name="Zeng Q."/>
            <person name="Gargeya S."/>
            <person name="Alvarado L."/>
            <person name="Berlin A."/>
            <person name="Chapman S.B."/>
            <person name="Chen Z."/>
            <person name="Freedman E."/>
            <person name="Gellesch M."/>
            <person name="Goldberg J."/>
            <person name="Griggs A."/>
            <person name="Gujja S."/>
            <person name="Heilman E."/>
            <person name="Heiman D."/>
            <person name="Howarth C."/>
            <person name="Mehta T."/>
            <person name="Neiman D."/>
            <person name="Pearson M."/>
            <person name="Roberts A."/>
            <person name="Saif S."/>
            <person name="Shea T."/>
            <person name="Shenoy N."/>
            <person name="Sisk P."/>
            <person name="Stolte C."/>
            <person name="Sykes S."/>
            <person name="White J."/>
            <person name="Yandava C."/>
            <person name="Haas B."/>
            <person name="Nusbaum C."/>
            <person name="Birren B."/>
        </authorList>
    </citation>
    <scope>NUCLEOTIDE SEQUENCE</scope>
    <source>
        <strain evidence="10">ATCC 30864</strain>
    </source>
</reference>
<keyword evidence="4 6" id="KW-1133">Transmembrane helix</keyword>
<dbReference type="InParanoid" id="A0A0D2WS29"/>
<evidence type="ECO:0000313" key="9">
    <source>
        <dbReference type="EMBL" id="KJE94158.1"/>
    </source>
</evidence>
<comment type="subcellular location">
    <subcellularLocation>
        <location evidence="6">Golgi apparatus membrane</location>
        <topology evidence="6">Multi-pass membrane protein</topology>
    </subcellularLocation>
    <subcellularLocation>
        <location evidence="1">Membrane</location>
        <topology evidence="1">Multi-pass membrane protein</topology>
    </subcellularLocation>
</comment>
<evidence type="ECO:0000256" key="4">
    <source>
        <dbReference type="ARBA" id="ARBA00022989"/>
    </source>
</evidence>
<dbReference type="EMBL" id="KE346366">
    <property type="protein sequence ID" value="KJE94158.1"/>
    <property type="molecule type" value="Genomic_DNA"/>
</dbReference>
<feature type="compositionally biased region" description="Polar residues" evidence="7">
    <location>
        <begin position="42"/>
        <end position="53"/>
    </location>
</feature>
<dbReference type="PhylomeDB" id="A0A0D2WS29"/>
<comment type="similarity">
    <text evidence="2 6">Belongs to the YIP1 family.</text>
</comment>
<organism evidence="9 10">
    <name type="scientific">Capsaspora owczarzaki (strain ATCC 30864)</name>
    <dbReference type="NCBI Taxonomy" id="595528"/>
    <lineage>
        <taxon>Eukaryota</taxon>
        <taxon>Filasterea</taxon>
        <taxon>Capsaspora</taxon>
    </lineage>
</organism>
<evidence type="ECO:0000256" key="7">
    <source>
        <dbReference type="SAM" id="MobiDB-lite"/>
    </source>
</evidence>
<keyword evidence="3 6" id="KW-0812">Transmembrane</keyword>
<feature type="transmembrane region" description="Helical" evidence="6">
    <location>
        <begin position="285"/>
        <end position="304"/>
    </location>
</feature>
<evidence type="ECO:0000313" key="10">
    <source>
        <dbReference type="Proteomes" id="UP000008743"/>
    </source>
</evidence>
<dbReference type="STRING" id="595528.A0A0D2WS29"/>